<evidence type="ECO:0000256" key="2">
    <source>
        <dbReference type="SAM" id="Phobius"/>
    </source>
</evidence>
<feature type="compositionally biased region" description="Polar residues" evidence="1">
    <location>
        <begin position="396"/>
        <end position="417"/>
    </location>
</feature>
<feature type="compositionally biased region" description="Basic and acidic residues" evidence="1">
    <location>
        <begin position="117"/>
        <end position="128"/>
    </location>
</feature>
<dbReference type="Proteomes" id="UP000730481">
    <property type="component" value="Unassembled WGS sequence"/>
</dbReference>
<feature type="compositionally biased region" description="Pro residues" evidence="1">
    <location>
        <begin position="454"/>
        <end position="464"/>
    </location>
</feature>
<protein>
    <submittedName>
        <fullName evidence="3">Uncharacterized protein</fullName>
    </submittedName>
</protein>
<accession>A0A9P5ALY6</accession>
<keyword evidence="2" id="KW-0472">Membrane</keyword>
<feature type="compositionally biased region" description="Acidic residues" evidence="1">
    <location>
        <begin position="93"/>
        <end position="116"/>
    </location>
</feature>
<feature type="transmembrane region" description="Helical" evidence="2">
    <location>
        <begin position="175"/>
        <end position="196"/>
    </location>
</feature>
<feature type="compositionally biased region" description="Basic residues" evidence="1">
    <location>
        <begin position="42"/>
        <end position="52"/>
    </location>
</feature>
<evidence type="ECO:0000256" key="1">
    <source>
        <dbReference type="SAM" id="MobiDB-lite"/>
    </source>
</evidence>
<dbReference type="AlphaFoldDB" id="A0A9P5ALY6"/>
<organism evidence="3 4">
    <name type="scientific">Fusarium beomiforme</name>
    <dbReference type="NCBI Taxonomy" id="44412"/>
    <lineage>
        <taxon>Eukaryota</taxon>
        <taxon>Fungi</taxon>
        <taxon>Dikarya</taxon>
        <taxon>Ascomycota</taxon>
        <taxon>Pezizomycotina</taxon>
        <taxon>Sordariomycetes</taxon>
        <taxon>Hypocreomycetidae</taxon>
        <taxon>Hypocreales</taxon>
        <taxon>Nectriaceae</taxon>
        <taxon>Fusarium</taxon>
        <taxon>Fusarium burgessii species complex</taxon>
    </lineage>
</organism>
<reference evidence="3" key="1">
    <citation type="journal article" date="2017" name="Mycologia">
        <title>Fusarium algeriense, sp. nov., a novel toxigenic crown rot pathogen of durum wheat from Algeria is nested in the Fusarium burgessii species complex.</title>
        <authorList>
            <person name="Laraba I."/>
            <person name="Keddad A."/>
            <person name="Boureghda H."/>
            <person name="Abdallah N."/>
            <person name="Vaughan M.M."/>
            <person name="Proctor R.H."/>
            <person name="Busman M."/>
            <person name="O'Donnell K."/>
        </authorList>
    </citation>
    <scope>NUCLEOTIDE SEQUENCE</scope>
    <source>
        <strain evidence="3">NRRL 25174</strain>
    </source>
</reference>
<feature type="region of interest" description="Disordered" evidence="1">
    <location>
        <begin position="432"/>
        <end position="483"/>
    </location>
</feature>
<keyword evidence="2" id="KW-1133">Transmembrane helix</keyword>
<reference evidence="3" key="2">
    <citation type="submission" date="2020-02" db="EMBL/GenBank/DDBJ databases">
        <title>Identification and distribution of gene clusters putatively required for synthesis of sphingolipid metabolism inhibitors in phylogenetically diverse species of the filamentous fungus Fusarium.</title>
        <authorList>
            <person name="Kim H.-S."/>
            <person name="Busman M."/>
            <person name="Brown D.W."/>
            <person name="Divon H."/>
            <person name="Uhlig S."/>
            <person name="Proctor R.H."/>
        </authorList>
    </citation>
    <scope>NUCLEOTIDE SEQUENCE</scope>
    <source>
        <strain evidence="3">NRRL 25174</strain>
    </source>
</reference>
<feature type="compositionally biased region" description="Polar residues" evidence="1">
    <location>
        <begin position="129"/>
        <end position="146"/>
    </location>
</feature>
<evidence type="ECO:0000313" key="4">
    <source>
        <dbReference type="Proteomes" id="UP000730481"/>
    </source>
</evidence>
<feature type="compositionally biased region" description="Low complexity" evidence="1">
    <location>
        <begin position="365"/>
        <end position="390"/>
    </location>
</feature>
<feature type="compositionally biased region" description="Basic and acidic residues" evidence="1">
    <location>
        <begin position="465"/>
        <end position="483"/>
    </location>
</feature>
<feature type="compositionally biased region" description="Basic and acidic residues" evidence="1">
    <location>
        <begin position="72"/>
        <end position="92"/>
    </location>
</feature>
<evidence type="ECO:0000313" key="3">
    <source>
        <dbReference type="EMBL" id="KAF4341056.1"/>
    </source>
</evidence>
<gene>
    <name evidence="3" type="ORF">FBEOM_4926</name>
</gene>
<feature type="region of interest" description="Disordered" evidence="1">
    <location>
        <begin position="328"/>
        <end position="350"/>
    </location>
</feature>
<sequence>MAPFNEPPHLRWQREAKRAFGTTLPDWTIAEDSDNYDVHIMKKRTTRPRVRRSNVPTSSKEPEVMINVLREPYAKRTDAADPTTEKKEKAEEESASESEGDDSADSGSESESEDEHEEPKKSEDKSGDDSNPINIKLPASSTNSPSVDAPSAEGSMSDSPLVEGNDYVHSNVHKILLGVGSVGAFLFLLGIGFLVWKFYPRKKTPKKPAPIDDMNFDKPSRFENLVSKVPFLGPRFGHKGWYTIEDPNYSPPSYSPPLAEKTRPASPLIMPKQSDNFLTVPSLPFGVYRTSGDRRTAITNYDIDAVSPTSTTFVESAVEVQVVARHDPKDSLSTPYKPQQHKRIPSTTPYAYDVTRRQTGVSELSSISSGFGDGDIVVTPTTQTVQSVPSRPEPSRQPTWKSTSSVGRRDTVSTVASVDTRPRFRSVNSWVKQQNGQLRRAQRQQENSLDSDAPPVPHLPPPPEQDFRYMLPDDERPRPVEMV</sequence>
<proteinExistence type="predicted"/>
<dbReference type="EMBL" id="PVQB02000205">
    <property type="protein sequence ID" value="KAF4341056.1"/>
    <property type="molecule type" value="Genomic_DNA"/>
</dbReference>
<name>A0A9P5ALY6_9HYPO</name>
<feature type="region of interest" description="Disordered" evidence="1">
    <location>
        <begin position="42"/>
        <end position="158"/>
    </location>
</feature>
<feature type="region of interest" description="Disordered" evidence="1">
    <location>
        <begin position="365"/>
        <end position="420"/>
    </location>
</feature>
<comment type="caution">
    <text evidence="3">The sequence shown here is derived from an EMBL/GenBank/DDBJ whole genome shotgun (WGS) entry which is preliminary data.</text>
</comment>
<keyword evidence="2" id="KW-0812">Transmembrane</keyword>
<dbReference type="OrthoDB" id="5411141at2759"/>
<keyword evidence="4" id="KW-1185">Reference proteome</keyword>